<protein>
    <submittedName>
        <fullName evidence="1">Uncharacterized protein</fullName>
    </submittedName>
</protein>
<evidence type="ECO:0000313" key="1">
    <source>
        <dbReference type="EMBL" id="KAG5682427.1"/>
    </source>
</evidence>
<evidence type="ECO:0000313" key="2">
    <source>
        <dbReference type="Proteomes" id="UP001107558"/>
    </source>
</evidence>
<keyword evidence="2" id="KW-1185">Reference proteome</keyword>
<organism evidence="1 2">
    <name type="scientific">Polypedilum vanderplanki</name>
    <name type="common">Sleeping chironomid midge</name>
    <dbReference type="NCBI Taxonomy" id="319348"/>
    <lineage>
        <taxon>Eukaryota</taxon>
        <taxon>Metazoa</taxon>
        <taxon>Ecdysozoa</taxon>
        <taxon>Arthropoda</taxon>
        <taxon>Hexapoda</taxon>
        <taxon>Insecta</taxon>
        <taxon>Pterygota</taxon>
        <taxon>Neoptera</taxon>
        <taxon>Endopterygota</taxon>
        <taxon>Diptera</taxon>
        <taxon>Nematocera</taxon>
        <taxon>Chironomoidea</taxon>
        <taxon>Chironomidae</taxon>
        <taxon>Chironominae</taxon>
        <taxon>Polypedilum</taxon>
        <taxon>Polypedilum</taxon>
    </lineage>
</organism>
<gene>
    <name evidence="1" type="ORF">PVAND_011780</name>
</gene>
<name>A0A9J6CLA0_POLVA</name>
<dbReference type="AlphaFoldDB" id="A0A9J6CLA0"/>
<dbReference type="Proteomes" id="UP001107558">
    <property type="component" value="Chromosome 1"/>
</dbReference>
<reference evidence="1" key="1">
    <citation type="submission" date="2021-03" db="EMBL/GenBank/DDBJ databases">
        <title>Chromosome level genome of the anhydrobiotic midge Polypedilum vanderplanki.</title>
        <authorList>
            <person name="Yoshida Y."/>
            <person name="Kikawada T."/>
            <person name="Gusev O."/>
        </authorList>
    </citation>
    <scope>NUCLEOTIDE SEQUENCE</scope>
    <source>
        <strain evidence="1">NIAS01</strain>
        <tissue evidence="1">Whole body or cell culture</tissue>
    </source>
</reference>
<accession>A0A9J6CLA0</accession>
<comment type="caution">
    <text evidence="1">The sequence shown here is derived from an EMBL/GenBank/DDBJ whole genome shotgun (WGS) entry which is preliminary data.</text>
</comment>
<sequence length="140" mass="16190">MALVKNSKSNISTFDMIKKEIEKQNVLKDVKPIIKPRKFIEPGTIIDLEDCINTTFDDAKEAFRQQIKKGELQNIERRIDSMVAMKKKKAQFEEIESASIEFSNKHDHLEKLLRNDHSEMSIFTKLASEITLEENSVPLP</sequence>
<dbReference type="EMBL" id="JADBJN010000001">
    <property type="protein sequence ID" value="KAG5682427.1"/>
    <property type="molecule type" value="Genomic_DNA"/>
</dbReference>
<proteinExistence type="predicted"/>